<evidence type="ECO:0000256" key="4">
    <source>
        <dbReference type="ARBA" id="ARBA00022691"/>
    </source>
</evidence>
<dbReference type="InterPro" id="IPR029063">
    <property type="entry name" value="SAM-dependent_MTases_sf"/>
</dbReference>
<evidence type="ECO:0000313" key="5">
    <source>
        <dbReference type="EMBL" id="KAL3424648.1"/>
    </source>
</evidence>
<evidence type="ECO:0000256" key="1">
    <source>
        <dbReference type="ARBA" id="ARBA00022553"/>
    </source>
</evidence>
<dbReference type="GO" id="GO:0032259">
    <property type="term" value="P:methylation"/>
    <property type="evidence" value="ECO:0007669"/>
    <property type="project" value="UniProtKB-KW"/>
</dbReference>
<keyword evidence="4" id="KW-0949">S-adenosyl-L-methionine</keyword>
<dbReference type="EMBL" id="JBFCZG010000003">
    <property type="protein sequence ID" value="KAL3424648.1"/>
    <property type="molecule type" value="Genomic_DNA"/>
</dbReference>
<keyword evidence="6" id="KW-1185">Reference proteome</keyword>
<keyword evidence="2 5" id="KW-0489">Methyltransferase</keyword>
<dbReference type="CDD" id="cd02440">
    <property type="entry name" value="AdoMet_MTases"/>
    <property type="match status" value="1"/>
</dbReference>
<proteinExistence type="predicted"/>
<evidence type="ECO:0000256" key="2">
    <source>
        <dbReference type="ARBA" id="ARBA00022603"/>
    </source>
</evidence>
<dbReference type="GO" id="GO:0008168">
    <property type="term" value="F:methyltransferase activity"/>
    <property type="evidence" value="ECO:0007669"/>
    <property type="project" value="UniProtKB-KW"/>
</dbReference>
<dbReference type="Gene3D" id="3.40.50.150">
    <property type="entry name" value="Vaccinia Virus protein VP39"/>
    <property type="match status" value="1"/>
</dbReference>
<dbReference type="PANTHER" id="PTHR32183:SF6">
    <property type="entry name" value="CYSTEINE SULFINATE DESULFINASE_CYSTEINE DESULFURASE AND RELATED ENZYMES"/>
    <property type="match status" value="1"/>
</dbReference>
<keyword evidence="3" id="KW-0808">Transferase</keyword>
<comment type="caution">
    <text evidence="5">The sequence shown here is derived from an EMBL/GenBank/DDBJ whole genome shotgun (WGS) entry which is preliminary data.</text>
</comment>
<dbReference type="PANTHER" id="PTHR32183">
    <property type="match status" value="1"/>
</dbReference>
<dbReference type="Proteomes" id="UP001629113">
    <property type="component" value="Unassembled WGS sequence"/>
</dbReference>
<name>A0ABR4PMT6_9HELO</name>
<gene>
    <name evidence="5" type="ORF">PVAG01_03929</name>
</gene>
<sequence>MADQPTDARARLLSHFQGQEPSAHGQKWDELWIEGFLPWDKGFPSPALVDLLAERQDLLGSSTGKKLKALVPGCGKGYDVLLLTAYGYDAYGLEISANAIDAAKKNEKEVEENAIYNPNDGVSKGKVTWLVGDFFNDEFLKDVDGDGGFDLIYDYTFLSAMPLSMRAAWSKRQNELLAPEGRLVCLEFPTYKPLSTGGPPFGLPPKIYTALLPRPGQELKYDDQGELLEAELGPPSSKGLKQIAHFKPKRTHEIGYAADGTITDWVGVWAHPNAV</sequence>
<keyword evidence="1" id="KW-0597">Phosphoprotein</keyword>
<dbReference type="SUPFAM" id="SSF53335">
    <property type="entry name" value="S-adenosyl-L-methionine-dependent methyltransferases"/>
    <property type="match status" value="1"/>
</dbReference>
<accession>A0ABR4PMT6</accession>
<reference evidence="5 6" key="1">
    <citation type="submission" date="2024-06" db="EMBL/GenBank/DDBJ databases">
        <title>Complete genome of Phlyctema vagabunda strain 19-DSS-EL-015.</title>
        <authorList>
            <person name="Fiorenzani C."/>
        </authorList>
    </citation>
    <scope>NUCLEOTIDE SEQUENCE [LARGE SCALE GENOMIC DNA]</scope>
    <source>
        <strain evidence="5 6">19-DSS-EL-015</strain>
    </source>
</reference>
<evidence type="ECO:0000256" key="3">
    <source>
        <dbReference type="ARBA" id="ARBA00022679"/>
    </source>
</evidence>
<organism evidence="5 6">
    <name type="scientific">Phlyctema vagabunda</name>
    <dbReference type="NCBI Taxonomy" id="108571"/>
    <lineage>
        <taxon>Eukaryota</taxon>
        <taxon>Fungi</taxon>
        <taxon>Dikarya</taxon>
        <taxon>Ascomycota</taxon>
        <taxon>Pezizomycotina</taxon>
        <taxon>Leotiomycetes</taxon>
        <taxon>Helotiales</taxon>
        <taxon>Dermateaceae</taxon>
        <taxon>Phlyctema</taxon>
    </lineage>
</organism>
<dbReference type="Pfam" id="PF05724">
    <property type="entry name" value="TPMT"/>
    <property type="match status" value="1"/>
</dbReference>
<evidence type="ECO:0000313" key="6">
    <source>
        <dbReference type="Proteomes" id="UP001629113"/>
    </source>
</evidence>
<dbReference type="PROSITE" id="PS51585">
    <property type="entry name" value="SAM_MT_TPMT"/>
    <property type="match status" value="1"/>
</dbReference>
<dbReference type="InterPro" id="IPR008854">
    <property type="entry name" value="TPMT"/>
</dbReference>
<protein>
    <submittedName>
        <fullName evidence="5">Thiol methyltransferase</fullName>
    </submittedName>
</protein>